<keyword evidence="6" id="KW-1185">Reference proteome</keyword>
<dbReference type="GO" id="GO:0032259">
    <property type="term" value="P:methylation"/>
    <property type="evidence" value="ECO:0007669"/>
    <property type="project" value="UniProtKB-KW"/>
</dbReference>
<dbReference type="InterPro" id="IPR013123">
    <property type="entry name" value="SpoU_subst-bd"/>
</dbReference>
<reference evidence="5 6" key="1">
    <citation type="submission" date="2020-01" db="EMBL/GenBank/DDBJ databases">
        <title>Genome analysis.</title>
        <authorList>
            <person name="Wu S."/>
            <person name="Wang G."/>
        </authorList>
    </citation>
    <scope>NUCLEOTIDE SEQUENCE [LARGE SCALE GENOMIC DNA]</scope>
    <source>
        <strain evidence="5 6">SYL130</strain>
    </source>
</reference>
<dbReference type="InterPro" id="IPR053888">
    <property type="entry name" value="MRM3-like_sub_bind"/>
</dbReference>
<dbReference type="Pfam" id="PF22435">
    <property type="entry name" value="MRM3-like_sub_bind"/>
    <property type="match status" value="1"/>
</dbReference>
<dbReference type="SUPFAM" id="SSF55315">
    <property type="entry name" value="L30e-like"/>
    <property type="match status" value="1"/>
</dbReference>
<dbReference type="EMBL" id="JAACJS010000015">
    <property type="protein sequence ID" value="NCI50596.1"/>
    <property type="molecule type" value="Genomic_DNA"/>
</dbReference>
<dbReference type="Gene3D" id="3.30.1330.30">
    <property type="match status" value="1"/>
</dbReference>
<dbReference type="Proteomes" id="UP000753802">
    <property type="component" value="Unassembled WGS sequence"/>
</dbReference>
<protein>
    <submittedName>
        <fullName evidence="5">RNA methyltransferase</fullName>
    </submittedName>
</protein>
<organism evidence="5 6">
    <name type="scientific">Sediminibacterium roseum</name>
    <dbReference type="NCBI Taxonomy" id="1978412"/>
    <lineage>
        <taxon>Bacteria</taxon>
        <taxon>Pseudomonadati</taxon>
        <taxon>Bacteroidota</taxon>
        <taxon>Chitinophagia</taxon>
        <taxon>Chitinophagales</taxon>
        <taxon>Chitinophagaceae</taxon>
        <taxon>Sediminibacterium</taxon>
    </lineage>
</organism>
<gene>
    <name evidence="5" type="ORF">GWC95_11725</name>
</gene>
<evidence type="ECO:0000313" key="5">
    <source>
        <dbReference type="EMBL" id="NCI50596.1"/>
    </source>
</evidence>
<dbReference type="PANTHER" id="PTHR43191:SF2">
    <property type="entry name" value="RRNA METHYLTRANSFERASE 3, MITOCHONDRIAL"/>
    <property type="match status" value="1"/>
</dbReference>
<dbReference type="SMART" id="SM00967">
    <property type="entry name" value="SpoU_sub_bind"/>
    <property type="match status" value="1"/>
</dbReference>
<dbReference type="InterPro" id="IPR029026">
    <property type="entry name" value="tRNA_m1G_MTases_N"/>
</dbReference>
<evidence type="ECO:0000259" key="4">
    <source>
        <dbReference type="SMART" id="SM00967"/>
    </source>
</evidence>
<dbReference type="Gene3D" id="3.40.1280.10">
    <property type="match status" value="1"/>
</dbReference>
<dbReference type="InterPro" id="IPR051259">
    <property type="entry name" value="rRNA_Methyltransferase"/>
</dbReference>
<sequence>MLSKNELKYIQSLCHKKQRQEEGLFIVEGTKLVNELLQSGFTIRKLYALPLWAEQYRGSVPLETITGTELEKISSLQAPNQVLAVAEQKQPSGEPVIEKQLTLVLDSIQDPGNFGTIIRIADWFGIKQVIASVDTVELYNPKVIQSTMGSFARVNVWYKPLAGFLPAVTVPVYGALLNGKNMHNEPPVTEGVLVIGNESKGISNELLPFVSHPITIPRLGGAESLNAAVAAGIIVSHLKKA</sequence>
<comment type="similarity">
    <text evidence="1">Belongs to the class IV-like SAM-binding methyltransferase superfamily. RNA methyltransferase TrmH family.</text>
</comment>
<evidence type="ECO:0000313" key="6">
    <source>
        <dbReference type="Proteomes" id="UP000753802"/>
    </source>
</evidence>
<dbReference type="PANTHER" id="PTHR43191">
    <property type="entry name" value="RRNA METHYLTRANSFERASE 3"/>
    <property type="match status" value="1"/>
</dbReference>
<dbReference type="RefSeq" id="WP_161818914.1">
    <property type="nucleotide sequence ID" value="NZ_JAACJS010000015.1"/>
</dbReference>
<evidence type="ECO:0000256" key="1">
    <source>
        <dbReference type="ARBA" id="ARBA00007228"/>
    </source>
</evidence>
<evidence type="ECO:0000256" key="2">
    <source>
        <dbReference type="ARBA" id="ARBA00022603"/>
    </source>
</evidence>
<comment type="caution">
    <text evidence="5">The sequence shown here is derived from an EMBL/GenBank/DDBJ whole genome shotgun (WGS) entry which is preliminary data.</text>
</comment>
<feature type="domain" description="RNA 2-O ribose methyltransferase substrate binding" evidence="4">
    <location>
        <begin position="26"/>
        <end position="92"/>
    </location>
</feature>
<dbReference type="InterPro" id="IPR001537">
    <property type="entry name" value="SpoU_MeTrfase"/>
</dbReference>
<dbReference type="GO" id="GO:0008168">
    <property type="term" value="F:methyltransferase activity"/>
    <property type="evidence" value="ECO:0007669"/>
    <property type="project" value="UniProtKB-KW"/>
</dbReference>
<dbReference type="SUPFAM" id="SSF75217">
    <property type="entry name" value="alpha/beta knot"/>
    <property type="match status" value="1"/>
</dbReference>
<keyword evidence="2 5" id="KW-0489">Methyltransferase</keyword>
<dbReference type="InterPro" id="IPR029028">
    <property type="entry name" value="Alpha/beta_knot_MTases"/>
</dbReference>
<proteinExistence type="inferred from homology"/>
<dbReference type="CDD" id="cd18109">
    <property type="entry name" value="SpoU-like_RNA-MTase"/>
    <property type="match status" value="1"/>
</dbReference>
<name>A0ABW9ZTY4_9BACT</name>
<evidence type="ECO:0000256" key="3">
    <source>
        <dbReference type="ARBA" id="ARBA00022679"/>
    </source>
</evidence>
<accession>A0ABW9ZTY4</accession>
<dbReference type="InterPro" id="IPR029064">
    <property type="entry name" value="Ribosomal_eL30-like_sf"/>
</dbReference>
<dbReference type="Pfam" id="PF00588">
    <property type="entry name" value="SpoU_methylase"/>
    <property type="match status" value="1"/>
</dbReference>
<keyword evidence="3" id="KW-0808">Transferase</keyword>